<name>A0A6C0KDC9_9ZZZZ</name>
<dbReference type="EMBL" id="MN740839">
    <property type="protein sequence ID" value="QHU14318.1"/>
    <property type="molecule type" value="Genomic_DNA"/>
</dbReference>
<organism evidence="1">
    <name type="scientific">viral metagenome</name>
    <dbReference type="NCBI Taxonomy" id="1070528"/>
    <lineage>
        <taxon>unclassified sequences</taxon>
        <taxon>metagenomes</taxon>
        <taxon>organismal metagenomes</taxon>
    </lineage>
</organism>
<reference evidence="1" key="1">
    <citation type="journal article" date="2020" name="Nature">
        <title>Giant virus diversity and host interactions through global metagenomics.</title>
        <authorList>
            <person name="Schulz F."/>
            <person name="Roux S."/>
            <person name="Paez-Espino D."/>
            <person name="Jungbluth S."/>
            <person name="Walsh D.A."/>
            <person name="Denef V.J."/>
            <person name="McMahon K.D."/>
            <person name="Konstantinidis K.T."/>
            <person name="Eloe-Fadrosh E.A."/>
            <person name="Kyrpides N.C."/>
            <person name="Woyke T."/>
        </authorList>
    </citation>
    <scope>NUCLEOTIDE SEQUENCE</scope>
    <source>
        <strain evidence="1">GVMAG-S-1102113-118</strain>
    </source>
</reference>
<dbReference type="AlphaFoldDB" id="A0A6C0KDC9"/>
<evidence type="ECO:0000313" key="1">
    <source>
        <dbReference type="EMBL" id="QHU14318.1"/>
    </source>
</evidence>
<proteinExistence type="predicted"/>
<sequence>MSPTKFFEPKKADKSEIAALFTEDEGGSVSTAEEDDLDGIISGMGNMMTVSSPVLAATVLQTWVRKVLARSTPVKKVKSKNKGEKDEIKVKKLIFDLNKNNKYEQLVDIFGDEASEGVLLFEPGTGKEISDLDEISKASAYMKADCIFQLVKTGQQYPTSIKSKNGAPYTILNHTPRTANVFSEDGRLSHTVSSLDKIMDEYVTKRSTGGKEDVNVNDLEILNDTNIKEALFQVITYFLFDGTGSKDSDCSADAIMICERTAITFIKCSLAEERNEYIASLYDNLFISLRDKGMNRKISKDITICYPWLYSYNEGGDTKHKFALHIRVK</sequence>
<protein>
    <submittedName>
        <fullName evidence="1">Uncharacterized protein</fullName>
    </submittedName>
</protein>
<accession>A0A6C0KDC9</accession>